<dbReference type="GO" id="GO:0034057">
    <property type="term" value="F:RNA strand-exchange activity"/>
    <property type="evidence" value="ECO:0007669"/>
    <property type="project" value="InterPro"/>
</dbReference>
<proteinExistence type="predicted"/>
<dbReference type="GO" id="GO:0005829">
    <property type="term" value="C:cytosol"/>
    <property type="evidence" value="ECO:0007669"/>
    <property type="project" value="TreeGrafter"/>
</dbReference>
<evidence type="ECO:0000256" key="4">
    <source>
        <dbReference type="SAM" id="MobiDB-lite"/>
    </source>
</evidence>
<dbReference type="AlphaFoldDB" id="Q0B2S1"/>
<dbReference type="EMBL" id="CP000442">
    <property type="protein sequence ID" value="ABI91552.1"/>
    <property type="molecule type" value="Genomic_DNA"/>
</dbReference>
<feature type="region of interest" description="Disordered" evidence="4">
    <location>
        <begin position="14"/>
        <end position="68"/>
    </location>
</feature>
<dbReference type="Gene3D" id="1.10.1710.10">
    <property type="entry name" value="ProQ/FinO domain"/>
    <property type="match status" value="1"/>
</dbReference>
<feature type="region of interest" description="Disordered" evidence="4">
    <location>
        <begin position="153"/>
        <end position="284"/>
    </location>
</feature>
<dbReference type="KEGG" id="bam:Bamb_6008"/>
<dbReference type="InterPro" id="IPR016103">
    <property type="entry name" value="ProQ/FinO"/>
</dbReference>
<dbReference type="InterPro" id="IPR023529">
    <property type="entry name" value="ProQ"/>
</dbReference>
<keyword evidence="2" id="KW-0694">RNA-binding</keyword>
<sequence length="284" mass="28478">MGFEQLAELRAQLAAKAKQERNAKRPAAQPDAGAKPKSGDRPARGAKSGAAAKAPSGAKPASAKPSTPVDPVIVAIGKLQRRFPRAFPKNPAPKVPLKVGIWDDLAREAQAVGLTEAELREAMSTWCRGNRYWSCLVEDAVRVDLQGNEAGRVTHDDAARARRLKSRRPGNKGSAQAAKGAPQQPKADAQADAAAAQPAIDEAPADAAPANAAPANAAPANAAPANAAPANAAPANAAPANAAPANAAPANAAPANAAPANAAPANAAPANAAPQAEQQTAASE</sequence>
<feature type="compositionally biased region" description="Basic residues" evidence="4">
    <location>
        <begin position="161"/>
        <end position="170"/>
    </location>
</feature>
<organism evidence="6 7">
    <name type="scientific">Burkholderia ambifaria (strain ATCC BAA-244 / DSM 16087 / CCUG 44356 / LMG 19182 / AMMD)</name>
    <name type="common">Burkholderia cepacia (strain AMMD)</name>
    <dbReference type="NCBI Taxonomy" id="339670"/>
    <lineage>
        <taxon>Bacteria</taxon>
        <taxon>Pseudomonadati</taxon>
        <taxon>Pseudomonadota</taxon>
        <taxon>Betaproteobacteria</taxon>
        <taxon>Burkholderiales</taxon>
        <taxon>Burkholderiaceae</taxon>
        <taxon>Burkholderia</taxon>
        <taxon>Burkholderia cepacia complex</taxon>
    </lineage>
</organism>
<gene>
    <name evidence="6" type="ordered locus">Bamb_6008</name>
</gene>
<evidence type="ECO:0000256" key="1">
    <source>
        <dbReference type="ARBA" id="ARBA00022490"/>
    </source>
</evidence>
<keyword evidence="3" id="KW-0143">Chaperone</keyword>
<feature type="compositionally biased region" description="Low complexity" evidence="4">
    <location>
        <begin position="175"/>
        <end position="284"/>
    </location>
</feature>
<dbReference type="SUPFAM" id="SSF48657">
    <property type="entry name" value="FinO-like"/>
    <property type="match status" value="1"/>
</dbReference>
<keyword evidence="7" id="KW-1185">Reference proteome</keyword>
<dbReference type="GO" id="GO:0010608">
    <property type="term" value="P:post-transcriptional regulation of gene expression"/>
    <property type="evidence" value="ECO:0007669"/>
    <property type="project" value="InterPro"/>
</dbReference>
<evidence type="ECO:0000256" key="2">
    <source>
        <dbReference type="ARBA" id="ARBA00022884"/>
    </source>
</evidence>
<name>Q0B2S1_BURCM</name>
<feature type="compositionally biased region" description="Low complexity" evidence="4">
    <location>
        <begin position="45"/>
        <end position="66"/>
    </location>
</feature>
<accession>Q0B2S1</accession>
<dbReference type="eggNOG" id="COG3109">
    <property type="taxonomic scope" value="Bacteria"/>
</dbReference>
<dbReference type="Pfam" id="PF04352">
    <property type="entry name" value="ProQ"/>
    <property type="match status" value="1"/>
</dbReference>
<dbReference type="Proteomes" id="UP000000662">
    <property type="component" value="Chromosome 3"/>
</dbReference>
<dbReference type="GO" id="GO:0033592">
    <property type="term" value="F:RNA strand annealing activity"/>
    <property type="evidence" value="ECO:0007669"/>
    <property type="project" value="InterPro"/>
</dbReference>
<evidence type="ECO:0000256" key="3">
    <source>
        <dbReference type="ARBA" id="ARBA00023186"/>
    </source>
</evidence>
<evidence type="ECO:0000313" key="6">
    <source>
        <dbReference type="EMBL" id="ABI91552.1"/>
    </source>
</evidence>
<keyword evidence="1" id="KW-0963">Cytoplasm</keyword>
<evidence type="ECO:0000259" key="5">
    <source>
        <dbReference type="SMART" id="SM00945"/>
    </source>
</evidence>
<evidence type="ECO:0000313" key="7">
    <source>
        <dbReference type="Proteomes" id="UP000000662"/>
    </source>
</evidence>
<reference evidence="6" key="1">
    <citation type="submission" date="2006-08" db="EMBL/GenBank/DDBJ databases">
        <title>Complete sequence of Chromosome 3 of Burkholderia cepacia AMMD.</title>
        <authorList>
            <consortium name="US DOE Joint Genome Institute"/>
            <person name="Copeland A."/>
            <person name="Lucas S."/>
            <person name="Lapidus A."/>
            <person name="Barry K."/>
            <person name="Detter J.C."/>
            <person name="Glavina del Rio T."/>
            <person name="Hammon N."/>
            <person name="Israni S."/>
            <person name="Pitluck S."/>
            <person name="Bruce D."/>
            <person name="Chain P."/>
            <person name="Malfatti S."/>
            <person name="Shin M."/>
            <person name="Vergez L."/>
            <person name="Schmutz J."/>
            <person name="Larimer F."/>
            <person name="Land M."/>
            <person name="Hauser L."/>
            <person name="Kyrpides N."/>
            <person name="Kim E."/>
            <person name="Parke J."/>
            <person name="Coenye T."/>
            <person name="Konstantinidis K."/>
            <person name="Ramette A."/>
            <person name="Tiedje J."/>
            <person name="Richardson P."/>
        </authorList>
    </citation>
    <scope>NUCLEOTIDE SEQUENCE</scope>
    <source>
        <strain evidence="6">AMMD</strain>
    </source>
</reference>
<dbReference type="PATRIC" id="fig|339670.21.peg.6977"/>
<feature type="domain" description="ProQ/FinO" evidence="5">
    <location>
        <begin position="67"/>
        <end position="182"/>
    </location>
</feature>
<protein>
    <submittedName>
        <fullName evidence="6">ProQ activator of osmoprotectant transporter ProP</fullName>
    </submittedName>
</protein>
<dbReference type="SMART" id="SM00945">
    <property type="entry name" value="ProQ"/>
    <property type="match status" value="1"/>
</dbReference>
<dbReference type="PANTHER" id="PTHR38106:SF1">
    <property type="entry name" value="RNA CHAPERONE PROQ"/>
    <property type="match status" value="1"/>
</dbReference>
<dbReference type="PANTHER" id="PTHR38106">
    <property type="entry name" value="RNA CHAPERONE PROQ"/>
    <property type="match status" value="1"/>
</dbReference>
<dbReference type="InterPro" id="IPR036442">
    <property type="entry name" value="ProQ/FinO_sf"/>
</dbReference>